<dbReference type="InterPro" id="IPR000953">
    <property type="entry name" value="Chromo/chromo_shadow_dom"/>
</dbReference>
<feature type="region of interest" description="Disordered" evidence="1">
    <location>
        <begin position="1"/>
        <end position="44"/>
    </location>
</feature>
<protein>
    <recommendedName>
        <fullName evidence="2">Chromo domain-containing protein</fullName>
    </recommendedName>
</protein>
<dbReference type="InParanoid" id="K3XDH0"/>
<reference evidence="3" key="3">
    <citation type="submission" date="2015-02" db="UniProtKB">
        <authorList>
            <consortium name="EnsemblProtists"/>
        </authorList>
    </citation>
    <scope>IDENTIFICATION</scope>
    <source>
        <strain evidence="3">DAOM BR144</strain>
    </source>
</reference>
<dbReference type="Proteomes" id="UP000019132">
    <property type="component" value="Unassembled WGS sequence"/>
</dbReference>
<dbReference type="VEuPathDB" id="FungiDB:PYU1_G015237"/>
<evidence type="ECO:0000259" key="2">
    <source>
        <dbReference type="SMART" id="SM00298"/>
    </source>
</evidence>
<dbReference type="Gene3D" id="2.40.50.40">
    <property type="match status" value="1"/>
</dbReference>
<reference evidence="4" key="1">
    <citation type="journal article" date="2010" name="Genome Biol.">
        <title>Genome sequence of the necrotrophic plant pathogen Pythium ultimum reveals original pathogenicity mechanisms and effector repertoire.</title>
        <authorList>
            <person name="Levesque C.A."/>
            <person name="Brouwer H."/>
            <person name="Cano L."/>
            <person name="Hamilton J.P."/>
            <person name="Holt C."/>
            <person name="Huitema E."/>
            <person name="Raffaele S."/>
            <person name="Robideau G.P."/>
            <person name="Thines M."/>
            <person name="Win J."/>
            <person name="Zerillo M.M."/>
            <person name="Beakes G.W."/>
            <person name="Boore J.L."/>
            <person name="Busam D."/>
            <person name="Dumas B."/>
            <person name="Ferriera S."/>
            <person name="Fuerstenberg S.I."/>
            <person name="Gachon C.M."/>
            <person name="Gaulin E."/>
            <person name="Govers F."/>
            <person name="Grenville-Briggs L."/>
            <person name="Horner N."/>
            <person name="Hostetler J."/>
            <person name="Jiang R.H."/>
            <person name="Johnson J."/>
            <person name="Krajaejun T."/>
            <person name="Lin H."/>
            <person name="Meijer H.J."/>
            <person name="Moore B."/>
            <person name="Morris P."/>
            <person name="Phuntmart V."/>
            <person name="Puiu D."/>
            <person name="Shetty J."/>
            <person name="Stajich J.E."/>
            <person name="Tripathy S."/>
            <person name="Wawra S."/>
            <person name="van West P."/>
            <person name="Whitty B.R."/>
            <person name="Coutinho P.M."/>
            <person name="Henrissat B."/>
            <person name="Martin F."/>
            <person name="Thomas P.D."/>
            <person name="Tyler B.M."/>
            <person name="De Vries R.P."/>
            <person name="Kamoun S."/>
            <person name="Yandell M."/>
            <person name="Tisserat N."/>
            <person name="Buell C.R."/>
        </authorList>
    </citation>
    <scope>NUCLEOTIDE SEQUENCE</scope>
    <source>
        <strain evidence="4">DAOM:BR144</strain>
    </source>
</reference>
<keyword evidence="4" id="KW-1185">Reference proteome</keyword>
<dbReference type="AlphaFoldDB" id="K3XDH0"/>
<proteinExistence type="predicted"/>
<organism evidence="3 4">
    <name type="scientific">Globisporangium ultimum (strain ATCC 200006 / CBS 805.95 / DAOM BR144)</name>
    <name type="common">Pythium ultimum</name>
    <dbReference type="NCBI Taxonomy" id="431595"/>
    <lineage>
        <taxon>Eukaryota</taxon>
        <taxon>Sar</taxon>
        <taxon>Stramenopiles</taxon>
        <taxon>Oomycota</taxon>
        <taxon>Peronosporomycetes</taxon>
        <taxon>Pythiales</taxon>
        <taxon>Pythiaceae</taxon>
        <taxon>Globisporangium</taxon>
    </lineage>
</organism>
<sequence>DSVRARLKRAAQDGADLRPRKKRRAIAIPESDDSDASADAVSDDDEYEVVRVSQHREKDGQRQYLVTWEDGSTAWKDGGDLEGCAKLVQLYERYIGKYPDKMITYAKFIHRDVPAMRLMAANHGDDCAVHAVATLFLMIGLHEEAMALEKLGRAFIASLTVKSSDRVVPSSRSRGLKFVELIRFLRDEVPKVGWRIDLDAFSKKNWYCGQKKGWEAVAALAFSEKMEEGLYLVHAYKKTKEGHCVALQYKDEEMMVQENGVSSGIGDQFWITDISFVRRVRLFPIFS</sequence>
<feature type="compositionally biased region" description="Acidic residues" evidence="1">
    <location>
        <begin position="30"/>
        <end position="44"/>
    </location>
</feature>
<dbReference type="SMART" id="SM00298">
    <property type="entry name" value="CHROMO"/>
    <property type="match status" value="1"/>
</dbReference>
<name>K3XDH0_GLOUD</name>
<dbReference type="SUPFAM" id="SSF54160">
    <property type="entry name" value="Chromo domain-like"/>
    <property type="match status" value="1"/>
</dbReference>
<evidence type="ECO:0000313" key="3">
    <source>
        <dbReference type="EnsemblProtists" id="PYU1_T015269"/>
    </source>
</evidence>
<accession>K3XDH0</accession>
<dbReference type="EnsemblProtists" id="PYU1_T015269">
    <property type="protein sequence ID" value="PYU1_T015269"/>
    <property type="gene ID" value="PYU1_G015237"/>
</dbReference>
<dbReference type="EMBL" id="ADOS01000541">
    <property type="status" value="NOT_ANNOTATED_CDS"/>
    <property type="molecule type" value="Genomic_DNA"/>
</dbReference>
<dbReference type="OMA" id="RRRMAIN"/>
<feature type="domain" description="Chromo" evidence="2">
    <location>
        <begin position="46"/>
        <end position="96"/>
    </location>
</feature>
<evidence type="ECO:0000313" key="4">
    <source>
        <dbReference type="Proteomes" id="UP000019132"/>
    </source>
</evidence>
<dbReference type="InterPro" id="IPR016197">
    <property type="entry name" value="Chromo-like_dom_sf"/>
</dbReference>
<dbReference type="HOGENOM" id="CLU_971811_0_0_1"/>
<reference evidence="4" key="2">
    <citation type="submission" date="2010-04" db="EMBL/GenBank/DDBJ databases">
        <authorList>
            <person name="Buell R."/>
            <person name="Hamilton J."/>
            <person name="Hostetler J."/>
        </authorList>
    </citation>
    <scope>NUCLEOTIDE SEQUENCE [LARGE SCALE GENOMIC DNA]</scope>
    <source>
        <strain evidence="4">DAOM:BR144</strain>
    </source>
</reference>
<evidence type="ECO:0000256" key="1">
    <source>
        <dbReference type="SAM" id="MobiDB-lite"/>
    </source>
</evidence>
<dbReference type="eggNOG" id="ENOG502RW2K">
    <property type="taxonomic scope" value="Eukaryota"/>
</dbReference>
<dbReference type="CDD" id="cd00024">
    <property type="entry name" value="CD_CSD"/>
    <property type="match status" value="1"/>
</dbReference>